<reference evidence="2 3" key="1">
    <citation type="journal article" date="2019" name="Nat. Plants">
        <title>Genome sequencing of Musa balbisiana reveals subgenome evolution and function divergence in polyploid bananas.</title>
        <authorList>
            <person name="Yao X."/>
        </authorList>
    </citation>
    <scope>NUCLEOTIDE SEQUENCE [LARGE SCALE GENOMIC DNA]</scope>
    <source>
        <strain evidence="3">cv. DH-PKW</strain>
        <tissue evidence="2">Leaves</tissue>
    </source>
</reference>
<comment type="caution">
    <text evidence="2">The sequence shown here is derived from an EMBL/GenBank/DDBJ whole genome shotgun (WGS) entry which is preliminary data.</text>
</comment>
<dbReference type="Proteomes" id="UP000317650">
    <property type="component" value="Chromosome 9"/>
</dbReference>
<evidence type="ECO:0000256" key="1">
    <source>
        <dbReference type="SAM" id="SignalP"/>
    </source>
</evidence>
<sequence length="230" mass="24496">MIWGGSIAAVLIGCNGFLLTATAIHSTAAGTPRGVSRGHFYAWFPEDNPPASGCGGLCCFGPKWSRRQSGGGKERREWSWRAVVASSSRPLSLLSSAGVDGEAEAVASRVVGETKSLPSRRKCLTCLCASLAVINISGPSFYAPTGLASEKMEGSSSDMCGGTGKWKALNRKRAKDVYEFTECPNCYGRGKLVCPVCLGTGLPNNKGLLRRPEARKLLEKMYNGRLLPMS</sequence>
<accession>A0A4S8IL07</accession>
<dbReference type="SUPFAM" id="SSF57938">
    <property type="entry name" value="DnaJ/Hsp40 cysteine-rich domain"/>
    <property type="match status" value="1"/>
</dbReference>
<proteinExistence type="predicted"/>
<dbReference type="EMBL" id="PYDT01000010">
    <property type="protein sequence ID" value="THU48192.1"/>
    <property type="molecule type" value="Genomic_DNA"/>
</dbReference>
<keyword evidence="3" id="KW-1185">Reference proteome</keyword>
<keyword evidence="1" id="KW-0732">Signal</keyword>
<dbReference type="AlphaFoldDB" id="A0A4S8IL07"/>
<feature type="signal peptide" evidence="1">
    <location>
        <begin position="1"/>
        <end position="23"/>
    </location>
</feature>
<feature type="chain" id="PRO_5020584387" evidence="1">
    <location>
        <begin position="24"/>
        <end position="230"/>
    </location>
</feature>
<dbReference type="InterPro" id="IPR036410">
    <property type="entry name" value="HSP_DnaJ_Cys-rich_dom_sf"/>
</dbReference>
<evidence type="ECO:0000313" key="3">
    <source>
        <dbReference type="Proteomes" id="UP000317650"/>
    </source>
</evidence>
<name>A0A4S8IL07_MUSBA</name>
<organism evidence="2 3">
    <name type="scientific">Musa balbisiana</name>
    <name type="common">Banana</name>
    <dbReference type="NCBI Taxonomy" id="52838"/>
    <lineage>
        <taxon>Eukaryota</taxon>
        <taxon>Viridiplantae</taxon>
        <taxon>Streptophyta</taxon>
        <taxon>Embryophyta</taxon>
        <taxon>Tracheophyta</taxon>
        <taxon>Spermatophyta</taxon>
        <taxon>Magnoliopsida</taxon>
        <taxon>Liliopsida</taxon>
        <taxon>Zingiberales</taxon>
        <taxon>Musaceae</taxon>
        <taxon>Musa</taxon>
    </lineage>
</organism>
<protein>
    <submittedName>
        <fullName evidence="2">Uncharacterized protein</fullName>
    </submittedName>
</protein>
<evidence type="ECO:0000313" key="2">
    <source>
        <dbReference type="EMBL" id="THU48192.1"/>
    </source>
</evidence>
<dbReference type="STRING" id="52838.A0A4S8IL07"/>
<gene>
    <name evidence="2" type="ORF">C4D60_Mb09t23640</name>
</gene>